<reference evidence="1" key="1">
    <citation type="submission" date="2019-03" db="EMBL/GenBank/DDBJ databases">
        <title>Improved annotation for the trematode Fasciola hepatica.</title>
        <authorList>
            <person name="Choi Y.-J."/>
            <person name="Martin J."/>
            <person name="Mitreva M."/>
        </authorList>
    </citation>
    <scope>NUCLEOTIDE SEQUENCE [LARGE SCALE GENOMIC DNA]</scope>
</reference>
<dbReference type="SUPFAM" id="SSF48403">
    <property type="entry name" value="Ankyrin repeat"/>
    <property type="match status" value="1"/>
</dbReference>
<dbReference type="InterPro" id="IPR036770">
    <property type="entry name" value="Ankyrin_rpt-contain_sf"/>
</dbReference>
<keyword evidence="2" id="KW-1185">Reference proteome</keyword>
<evidence type="ECO:0000313" key="1">
    <source>
        <dbReference type="EMBL" id="THD28504.1"/>
    </source>
</evidence>
<gene>
    <name evidence="1" type="ORF">D915_000656</name>
</gene>
<dbReference type="Gene3D" id="1.25.40.20">
    <property type="entry name" value="Ankyrin repeat-containing domain"/>
    <property type="match status" value="1"/>
</dbReference>
<sequence length="235" mass="27164">MVAERPSVVETTLPLSTVIHAGLEQDVRNRIGALEFNSDELLKEMQQTDDYQKTNLEMLVILNSVEQLDKAIKAGFSVNSRGKGGYTLLHYANLWNRPDVIRYLYRNHAELFPINKPNETPHTLSVKYENREANEMMLWAGMCVLTPKKRSSFYLPECRQDFYALLEQTRAALNGADKSEYTKEERKLLENACTEGEMWLERNRESPLSALRTIKEHIELIVEPFFRPKTPIRGS</sequence>
<accession>A0A4E0RRB7</accession>
<organism evidence="1 2">
    <name type="scientific">Fasciola hepatica</name>
    <name type="common">Liver fluke</name>
    <dbReference type="NCBI Taxonomy" id="6192"/>
    <lineage>
        <taxon>Eukaryota</taxon>
        <taxon>Metazoa</taxon>
        <taxon>Spiralia</taxon>
        <taxon>Lophotrochozoa</taxon>
        <taxon>Platyhelminthes</taxon>
        <taxon>Trematoda</taxon>
        <taxon>Digenea</taxon>
        <taxon>Plagiorchiida</taxon>
        <taxon>Echinostomata</taxon>
        <taxon>Echinostomatoidea</taxon>
        <taxon>Fasciolidae</taxon>
        <taxon>Fasciola</taxon>
    </lineage>
</organism>
<dbReference type="Proteomes" id="UP000230066">
    <property type="component" value="Unassembled WGS sequence"/>
</dbReference>
<name>A0A4E0RRB7_FASHE</name>
<dbReference type="EMBL" id="JXXN02000133">
    <property type="protein sequence ID" value="THD28504.1"/>
    <property type="molecule type" value="Genomic_DNA"/>
</dbReference>
<comment type="caution">
    <text evidence="1">The sequence shown here is derived from an EMBL/GenBank/DDBJ whole genome shotgun (WGS) entry which is preliminary data.</text>
</comment>
<dbReference type="AlphaFoldDB" id="A0A4E0RRB7"/>
<evidence type="ECO:0000313" key="2">
    <source>
        <dbReference type="Proteomes" id="UP000230066"/>
    </source>
</evidence>
<proteinExistence type="predicted"/>
<protein>
    <submittedName>
        <fullName evidence="1">Uncharacterized protein</fullName>
    </submittedName>
</protein>